<proteinExistence type="predicted"/>
<sequence length="204" mass="23047">MAITRARLSPVRPAQTDEAQERECKFMTEEEAKRISERTLHVQLPGPEEARRISTLYVELPTPSKGEELMFVAILARLHDAADRYWKKARRTNSSDDWETAMKTAAVTVDIHELGRKAHQWVVDVACYKTETAIKNPPQLVVQGDCGLVDEAIAAEDQGEKLKQQQKKAARERKQKSKAGKTRIAGEWSEGSFESRSLVVSLHH</sequence>
<gene>
    <name evidence="2" type="ORF">PRZ48_008832</name>
</gene>
<evidence type="ECO:0000313" key="3">
    <source>
        <dbReference type="Proteomes" id="UP001305779"/>
    </source>
</evidence>
<comment type="caution">
    <text evidence="2">The sequence shown here is derived from an EMBL/GenBank/DDBJ whole genome shotgun (WGS) entry which is preliminary data.</text>
</comment>
<protein>
    <submittedName>
        <fullName evidence="2">Uncharacterized protein</fullName>
    </submittedName>
</protein>
<feature type="region of interest" description="Disordered" evidence="1">
    <location>
        <begin position="1"/>
        <end position="21"/>
    </location>
</feature>
<reference evidence="2 3" key="1">
    <citation type="journal article" date="2023" name="G3 (Bethesda)">
        <title>A chromosome-level genome assembly of Zasmidium syzygii isolated from banana leaves.</title>
        <authorList>
            <person name="van Westerhoven A.C."/>
            <person name="Mehrabi R."/>
            <person name="Talebi R."/>
            <person name="Steentjes M.B.F."/>
            <person name="Corcolon B."/>
            <person name="Chong P.A."/>
            <person name="Kema G.H.J."/>
            <person name="Seidl M.F."/>
        </authorList>
    </citation>
    <scope>NUCLEOTIDE SEQUENCE [LARGE SCALE GENOMIC DNA]</scope>
    <source>
        <strain evidence="2 3">P124</strain>
    </source>
</reference>
<organism evidence="2 3">
    <name type="scientific">Zasmidium cellare</name>
    <name type="common">Wine cellar mold</name>
    <name type="synonym">Racodium cellare</name>
    <dbReference type="NCBI Taxonomy" id="395010"/>
    <lineage>
        <taxon>Eukaryota</taxon>
        <taxon>Fungi</taxon>
        <taxon>Dikarya</taxon>
        <taxon>Ascomycota</taxon>
        <taxon>Pezizomycotina</taxon>
        <taxon>Dothideomycetes</taxon>
        <taxon>Dothideomycetidae</taxon>
        <taxon>Mycosphaerellales</taxon>
        <taxon>Mycosphaerellaceae</taxon>
        <taxon>Zasmidium</taxon>
    </lineage>
</organism>
<keyword evidence="3" id="KW-1185">Reference proteome</keyword>
<feature type="compositionally biased region" description="Basic residues" evidence="1">
    <location>
        <begin position="164"/>
        <end position="181"/>
    </location>
</feature>
<feature type="region of interest" description="Disordered" evidence="1">
    <location>
        <begin position="158"/>
        <end position="204"/>
    </location>
</feature>
<evidence type="ECO:0000313" key="2">
    <source>
        <dbReference type="EMBL" id="KAK4500643.1"/>
    </source>
</evidence>
<dbReference type="Proteomes" id="UP001305779">
    <property type="component" value="Unassembled WGS sequence"/>
</dbReference>
<dbReference type="EMBL" id="JAXOVC010000006">
    <property type="protein sequence ID" value="KAK4500643.1"/>
    <property type="molecule type" value="Genomic_DNA"/>
</dbReference>
<name>A0ABR0EHG5_ZASCE</name>
<accession>A0ABR0EHG5</accession>
<evidence type="ECO:0000256" key="1">
    <source>
        <dbReference type="SAM" id="MobiDB-lite"/>
    </source>
</evidence>